<dbReference type="AlphaFoldDB" id="A0A382SBD5"/>
<organism evidence="1">
    <name type="scientific">marine metagenome</name>
    <dbReference type="NCBI Taxonomy" id="408172"/>
    <lineage>
        <taxon>unclassified sequences</taxon>
        <taxon>metagenomes</taxon>
        <taxon>ecological metagenomes</taxon>
    </lineage>
</organism>
<dbReference type="EMBL" id="UINC01127811">
    <property type="protein sequence ID" value="SVD07186.1"/>
    <property type="molecule type" value="Genomic_DNA"/>
</dbReference>
<accession>A0A382SBD5</accession>
<dbReference type="InterPro" id="IPR017850">
    <property type="entry name" value="Alkaline_phosphatase_core_sf"/>
</dbReference>
<dbReference type="InterPro" id="IPR002591">
    <property type="entry name" value="Phosphodiest/P_Trfase"/>
</dbReference>
<reference evidence="1" key="1">
    <citation type="submission" date="2018-05" db="EMBL/GenBank/DDBJ databases">
        <authorList>
            <person name="Lanie J.A."/>
            <person name="Ng W.-L."/>
            <person name="Kazmierczak K.M."/>
            <person name="Andrzejewski T.M."/>
            <person name="Davidsen T.M."/>
            <person name="Wayne K.J."/>
            <person name="Tettelin H."/>
            <person name="Glass J.I."/>
            <person name="Rusch D."/>
            <person name="Podicherti R."/>
            <person name="Tsui H.-C.T."/>
            <person name="Winkler M.E."/>
        </authorList>
    </citation>
    <scope>NUCLEOTIDE SEQUENCE</scope>
</reference>
<evidence type="ECO:0000313" key="1">
    <source>
        <dbReference type="EMBL" id="SVD07186.1"/>
    </source>
</evidence>
<dbReference type="SUPFAM" id="SSF53649">
    <property type="entry name" value="Alkaline phosphatase-like"/>
    <property type="match status" value="1"/>
</dbReference>
<dbReference type="Gene3D" id="3.40.720.10">
    <property type="entry name" value="Alkaline Phosphatase, subunit A"/>
    <property type="match status" value="1"/>
</dbReference>
<sequence length="162" mass="18276">VACSKFLLISIDCWRCDALSRTNPSLLTPKFDVLTRDYALAERFFVTAPATRPSHTSLFTGLYPFEHGLFGQTYLKMFAGVTNLLQAFADAGFEVSGRSQRPDVFRFLDYEPFMGPLDPAIDDQTLASIEPTLQMLERFATAPQLRFLHFWYTHGGYGLSGM</sequence>
<dbReference type="Pfam" id="PF01663">
    <property type="entry name" value="Phosphodiest"/>
    <property type="match status" value="1"/>
</dbReference>
<feature type="non-terminal residue" evidence="1">
    <location>
        <position position="162"/>
    </location>
</feature>
<gene>
    <name evidence="1" type="ORF">METZ01_LOCUS360040</name>
</gene>
<proteinExistence type="predicted"/>
<name>A0A382SBD5_9ZZZZ</name>
<protein>
    <submittedName>
        <fullName evidence="1">Uncharacterized protein</fullName>
    </submittedName>
</protein>
<feature type="non-terminal residue" evidence="1">
    <location>
        <position position="1"/>
    </location>
</feature>